<evidence type="ECO:0000256" key="1">
    <source>
        <dbReference type="SAM" id="Phobius"/>
    </source>
</evidence>
<reference evidence="2 3" key="1">
    <citation type="submission" date="2016-01" db="EMBL/GenBank/DDBJ databases">
        <title>Genome sequencing of Roseivirga echinicomitans KMM 6058.</title>
        <authorList>
            <person name="Selvaratnam C."/>
            <person name="Thevarajoo S."/>
            <person name="Goh K.M."/>
            <person name="Ee R."/>
            <person name="Chan K.-G."/>
            <person name="Chong C.S."/>
        </authorList>
    </citation>
    <scope>NUCLEOTIDE SEQUENCE [LARGE SCALE GENOMIC DNA]</scope>
    <source>
        <strain evidence="2 3">KMM 6058</strain>
    </source>
</reference>
<dbReference type="EMBL" id="LRDB01000003">
    <property type="protein sequence ID" value="KYG82542.1"/>
    <property type="molecule type" value="Genomic_DNA"/>
</dbReference>
<keyword evidence="3" id="KW-1185">Reference proteome</keyword>
<accession>A0A150XV87</accession>
<keyword evidence="1" id="KW-0812">Transmembrane</keyword>
<feature type="transmembrane region" description="Helical" evidence="1">
    <location>
        <begin position="96"/>
        <end position="121"/>
    </location>
</feature>
<feature type="transmembrane region" description="Helical" evidence="1">
    <location>
        <begin position="51"/>
        <end position="75"/>
    </location>
</feature>
<dbReference type="STRING" id="296218.AWN68_14925"/>
<evidence type="ECO:0000313" key="2">
    <source>
        <dbReference type="EMBL" id="KYG82542.1"/>
    </source>
</evidence>
<feature type="transmembrane region" description="Helical" evidence="1">
    <location>
        <begin position="322"/>
        <end position="354"/>
    </location>
</feature>
<feature type="transmembrane region" description="Helical" evidence="1">
    <location>
        <begin position="127"/>
        <end position="148"/>
    </location>
</feature>
<sequence>MKVVRKVLVRALVKEFYKANTGFFLVVLGLGFGFLKTPQHVDLASFLAVKPFYYLVVLVLWLLYAAKTLSFIFTVKRLPNNSWLSYLVLLSPIRRLMLVLHIQSLLFLPILGYGLFMTAIAIQLNQWTSAVLVISGNLILLFASTYLVERKLIGPVDAKLQVGFRSFTNRLPKSFPMLFVHHLLNRQSILLLGTKMASLIVLVGSIWIFEMEGTDLRLLNLGLLLSAAVNAAFCFHYHQYQQKELLIYRNLPVSKNLQFVWYGLSYLILMLPELMVFFGNLGLTISTLFLLKSIMLPLALLLFYHCLFCLKGIDMEDFIKVVFFASAILFFVILGRIEVIFISGLFLLLSYLIFQKRGQRSTD</sequence>
<feature type="transmembrane region" description="Helical" evidence="1">
    <location>
        <begin position="259"/>
        <end position="283"/>
    </location>
</feature>
<evidence type="ECO:0000313" key="3">
    <source>
        <dbReference type="Proteomes" id="UP000075615"/>
    </source>
</evidence>
<comment type="caution">
    <text evidence="2">The sequence shown here is derived from an EMBL/GenBank/DDBJ whole genome shotgun (WGS) entry which is preliminary data.</text>
</comment>
<name>A0A150XV87_9BACT</name>
<dbReference type="AlphaFoldDB" id="A0A150XV87"/>
<dbReference type="RefSeq" id="WP_068412657.1">
    <property type="nucleotide sequence ID" value="NZ_LRDB01000003.1"/>
</dbReference>
<keyword evidence="1" id="KW-1133">Transmembrane helix</keyword>
<dbReference type="OrthoDB" id="980778at2"/>
<feature type="transmembrane region" description="Helical" evidence="1">
    <location>
        <begin position="221"/>
        <end position="238"/>
    </location>
</feature>
<keyword evidence="1" id="KW-0472">Membrane</keyword>
<protein>
    <submittedName>
        <fullName evidence="2">Uncharacterized protein</fullName>
    </submittedName>
</protein>
<gene>
    <name evidence="2" type="ORF">AWN68_14925</name>
</gene>
<organism evidence="2 3">
    <name type="scientific">Roseivirga echinicomitans</name>
    <dbReference type="NCBI Taxonomy" id="296218"/>
    <lineage>
        <taxon>Bacteria</taxon>
        <taxon>Pseudomonadati</taxon>
        <taxon>Bacteroidota</taxon>
        <taxon>Cytophagia</taxon>
        <taxon>Cytophagales</taxon>
        <taxon>Roseivirgaceae</taxon>
        <taxon>Roseivirga</taxon>
    </lineage>
</organism>
<proteinExistence type="predicted"/>
<feature type="transmembrane region" description="Helical" evidence="1">
    <location>
        <begin position="189"/>
        <end position="209"/>
    </location>
</feature>
<feature type="transmembrane region" description="Helical" evidence="1">
    <location>
        <begin position="289"/>
        <end position="310"/>
    </location>
</feature>
<dbReference type="Proteomes" id="UP000075615">
    <property type="component" value="Unassembled WGS sequence"/>
</dbReference>
<feature type="transmembrane region" description="Helical" evidence="1">
    <location>
        <begin position="21"/>
        <end position="39"/>
    </location>
</feature>